<feature type="region of interest" description="Disordered" evidence="1">
    <location>
        <begin position="39"/>
        <end position="59"/>
    </location>
</feature>
<accession>A0A8T0SSQ2</accession>
<organism evidence="2 3">
    <name type="scientific">Panicum virgatum</name>
    <name type="common">Blackwell switchgrass</name>
    <dbReference type="NCBI Taxonomy" id="38727"/>
    <lineage>
        <taxon>Eukaryota</taxon>
        <taxon>Viridiplantae</taxon>
        <taxon>Streptophyta</taxon>
        <taxon>Embryophyta</taxon>
        <taxon>Tracheophyta</taxon>
        <taxon>Spermatophyta</taxon>
        <taxon>Magnoliopsida</taxon>
        <taxon>Liliopsida</taxon>
        <taxon>Poales</taxon>
        <taxon>Poaceae</taxon>
        <taxon>PACMAD clade</taxon>
        <taxon>Panicoideae</taxon>
        <taxon>Panicodae</taxon>
        <taxon>Paniceae</taxon>
        <taxon>Panicinae</taxon>
        <taxon>Panicum</taxon>
        <taxon>Panicum sect. Hiantes</taxon>
    </lineage>
</organism>
<dbReference type="EMBL" id="CM029045">
    <property type="protein sequence ID" value="KAG2599963.1"/>
    <property type="molecule type" value="Genomic_DNA"/>
</dbReference>
<dbReference type="Proteomes" id="UP000823388">
    <property type="component" value="Chromosome 5K"/>
</dbReference>
<proteinExistence type="predicted"/>
<gene>
    <name evidence="2" type="ORF">PVAP13_5KG484400</name>
</gene>
<protein>
    <submittedName>
        <fullName evidence="2">Uncharacterized protein</fullName>
    </submittedName>
</protein>
<evidence type="ECO:0000313" key="2">
    <source>
        <dbReference type="EMBL" id="KAG2599963.1"/>
    </source>
</evidence>
<reference evidence="2" key="1">
    <citation type="submission" date="2020-05" db="EMBL/GenBank/DDBJ databases">
        <title>WGS assembly of Panicum virgatum.</title>
        <authorList>
            <person name="Lovell J.T."/>
            <person name="Jenkins J."/>
            <person name="Shu S."/>
            <person name="Juenger T.E."/>
            <person name="Schmutz J."/>
        </authorList>
    </citation>
    <scope>NUCLEOTIDE SEQUENCE</scope>
    <source>
        <strain evidence="2">AP13</strain>
    </source>
</reference>
<comment type="caution">
    <text evidence="2">The sequence shown here is derived from an EMBL/GenBank/DDBJ whole genome shotgun (WGS) entry which is preliminary data.</text>
</comment>
<dbReference type="AlphaFoldDB" id="A0A8T0SSQ2"/>
<evidence type="ECO:0000313" key="3">
    <source>
        <dbReference type="Proteomes" id="UP000823388"/>
    </source>
</evidence>
<keyword evidence="3" id="KW-1185">Reference proteome</keyword>
<sequence length="108" mass="11823">MANSNVSGQHPSNSCKLFQEGVHLGRVHTSCELHAPPSSTCPLIRAHPQPQAPYRGRSAMDGLMTFSHPSLHHGADSPGQGIFLEAMVVAFAKIVIYSWQHVEWPDLQ</sequence>
<name>A0A8T0SSQ2_PANVG</name>
<evidence type="ECO:0000256" key="1">
    <source>
        <dbReference type="SAM" id="MobiDB-lite"/>
    </source>
</evidence>